<dbReference type="AlphaFoldDB" id="A0AAU7VJ15"/>
<dbReference type="Gene3D" id="3.40.50.11170">
    <property type="entry name" value="Uncharacterised protein PF08960, DUF1874"/>
    <property type="match status" value="1"/>
</dbReference>
<dbReference type="InterPro" id="IPR015055">
    <property type="entry name" value="STIV_B116-like"/>
</dbReference>
<proteinExistence type="predicted"/>
<gene>
    <name evidence="1" type="ORF">PRVXT_002112</name>
</gene>
<organism evidence="1">
    <name type="scientific">Proteinivorax tanatarense</name>
    <dbReference type="NCBI Taxonomy" id="1260629"/>
    <lineage>
        <taxon>Bacteria</taxon>
        <taxon>Bacillati</taxon>
        <taxon>Bacillota</taxon>
        <taxon>Clostridia</taxon>
        <taxon>Eubacteriales</taxon>
        <taxon>Proteinivoracaceae</taxon>
        <taxon>Proteinivorax</taxon>
    </lineage>
</organism>
<dbReference type="SUPFAM" id="SSF143602">
    <property type="entry name" value="STIV B116-like"/>
    <property type="match status" value="1"/>
</dbReference>
<sequence length="108" mass="12075">MNLPIALFNGTVATTNGLYSIQDISIEDAKNLVEKHGYISAIGHKATADILSEVLDKNVKMHRVQFQQKVGQIAIVLKLNERPPEGSILDKAEMEEIGYKLKIMKRIE</sequence>
<name>A0AAU7VJ15_9FIRM</name>
<dbReference type="InterPro" id="IPR037236">
    <property type="entry name" value="STIV_B116-like_sf"/>
</dbReference>
<reference evidence="1" key="1">
    <citation type="journal article" date="2013" name="Extremophiles">
        <title>Proteinivorax tanatarense gen. nov., sp. nov., an anaerobic, haloalkaliphilic, proteolytic bacterium isolated from a decaying algal bloom, and proposal of Proteinivoraceae fam. nov.</title>
        <authorList>
            <person name="Kevbrin V."/>
            <person name="Boltyanskaya Y."/>
            <person name="Zhilina T."/>
            <person name="Kolganova T."/>
            <person name="Lavrentjeva E."/>
            <person name="Kuznetsov B."/>
        </authorList>
    </citation>
    <scope>NUCLEOTIDE SEQUENCE</scope>
    <source>
        <strain evidence="1">Z-910T</strain>
    </source>
</reference>
<protein>
    <submittedName>
        <fullName evidence="1">YddF family protein</fullName>
    </submittedName>
</protein>
<accession>A0AAU7VJ15</accession>
<reference evidence="1" key="2">
    <citation type="submission" date="2024-06" db="EMBL/GenBank/DDBJ databases">
        <authorList>
            <person name="Petrova K.O."/>
            <person name="Toshchakov S.V."/>
            <person name="Boltjanskaja Y.V."/>
            <person name="Kevbrin V."/>
        </authorList>
    </citation>
    <scope>NUCLEOTIDE SEQUENCE</scope>
    <source>
        <strain evidence="1">Z-910T</strain>
    </source>
</reference>
<dbReference type="RefSeq" id="WP_350342846.1">
    <property type="nucleotide sequence ID" value="NZ_CP158367.1"/>
</dbReference>
<evidence type="ECO:0000313" key="1">
    <source>
        <dbReference type="EMBL" id="XBX74088.1"/>
    </source>
</evidence>
<dbReference type="EMBL" id="CP158367">
    <property type="protein sequence ID" value="XBX74088.1"/>
    <property type="molecule type" value="Genomic_DNA"/>
</dbReference>
<dbReference type="Pfam" id="PF08960">
    <property type="entry name" value="STIV_B116-like"/>
    <property type="match status" value="1"/>
</dbReference>